<dbReference type="InterPro" id="IPR019557">
    <property type="entry name" value="AminoTfrase-like_pln_mobile"/>
</dbReference>
<dbReference type="EMBL" id="SDMP01000021">
    <property type="protein sequence ID" value="RYQ80877.1"/>
    <property type="molecule type" value="Genomic_DNA"/>
</dbReference>
<evidence type="ECO:0000259" key="1">
    <source>
        <dbReference type="Pfam" id="PF10536"/>
    </source>
</evidence>
<comment type="caution">
    <text evidence="2">The sequence shown here is derived from an EMBL/GenBank/DDBJ whole genome shotgun (WGS) entry which is preliminary data.</text>
</comment>
<evidence type="ECO:0000313" key="2">
    <source>
        <dbReference type="EMBL" id="RYQ80877.1"/>
    </source>
</evidence>
<sequence>MTHADTRDADINRLNVTWHIVGTTDFDRLCLLLPRRVSHTLIPPDAIVLYLREAGFCDIVPLKNFVFDNSLITIFVERWSPEIHTFHMPWGECTITLQNIAYHLRLHAHGEPADGCFWDFHTWYGSETWELVEQLLGVRPPAVQQQGAKRKESFSLKLTWLQEGLWQMPNTADPDTL</sequence>
<dbReference type="InterPro" id="IPR044824">
    <property type="entry name" value="MAIN-like"/>
</dbReference>
<dbReference type="AlphaFoldDB" id="A0A444WTR6"/>
<keyword evidence="3" id="KW-1185">Reference proteome</keyword>
<name>A0A444WTR6_ARAHY</name>
<organism evidence="2 3">
    <name type="scientific">Arachis hypogaea</name>
    <name type="common">Peanut</name>
    <dbReference type="NCBI Taxonomy" id="3818"/>
    <lineage>
        <taxon>Eukaryota</taxon>
        <taxon>Viridiplantae</taxon>
        <taxon>Streptophyta</taxon>
        <taxon>Embryophyta</taxon>
        <taxon>Tracheophyta</taxon>
        <taxon>Spermatophyta</taxon>
        <taxon>Magnoliopsida</taxon>
        <taxon>eudicotyledons</taxon>
        <taxon>Gunneridae</taxon>
        <taxon>Pentapetalae</taxon>
        <taxon>rosids</taxon>
        <taxon>fabids</taxon>
        <taxon>Fabales</taxon>
        <taxon>Fabaceae</taxon>
        <taxon>Papilionoideae</taxon>
        <taxon>50 kb inversion clade</taxon>
        <taxon>dalbergioids sensu lato</taxon>
        <taxon>Dalbergieae</taxon>
        <taxon>Pterocarpus clade</taxon>
        <taxon>Arachis</taxon>
    </lineage>
</organism>
<dbReference type="PANTHER" id="PTHR46033">
    <property type="entry name" value="PROTEIN MAIN-LIKE 2"/>
    <property type="match status" value="1"/>
</dbReference>
<proteinExistence type="predicted"/>
<reference evidence="2 3" key="1">
    <citation type="submission" date="2019-01" db="EMBL/GenBank/DDBJ databases">
        <title>Sequencing of cultivated peanut Arachis hypogaea provides insights into genome evolution and oil improvement.</title>
        <authorList>
            <person name="Chen X."/>
        </authorList>
    </citation>
    <scope>NUCLEOTIDE SEQUENCE [LARGE SCALE GENOMIC DNA]</scope>
    <source>
        <strain evidence="3">cv. Fuhuasheng</strain>
        <tissue evidence="2">Leaves</tissue>
    </source>
</reference>
<dbReference type="Pfam" id="PF10536">
    <property type="entry name" value="PMD"/>
    <property type="match status" value="1"/>
</dbReference>
<accession>A0A444WTR6</accession>
<dbReference type="GO" id="GO:0010073">
    <property type="term" value="P:meristem maintenance"/>
    <property type="evidence" value="ECO:0007669"/>
    <property type="project" value="InterPro"/>
</dbReference>
<dbReference type="PANTHER" id="PTHR46033:SF8">
    <property type="entry name" value="PROTEIN MAINTENANCE OF MERISTEMS-LIKE"/>
    <property type="match status" value="1"/>
</dbReference>
<gene>
    <name evidence="2" type="ORF">Ahy_Scaffold1g106986</name>
</gene>
<dbReference type="Proteomes" id="UP000289738">
    <property type="component" value="Unassembled WGS sequence"/>
</dbReference>
<evidence type="ECO:0000313" key="3">
    <source>
        <dbReference type="Proteomes" id="UP000289738"/>
    </source>
</evidence>
<protein>
    <recommendedName>
        <fullName evidence="1">Aminotransferase-like plant mobile domain-containing protein</fullName>
    </recommendedName>
</protein>
<feature type="domain" description="Aminotransferase-like plant mobile" evidence="1">
    <location>
        <begin position="56"/>
        <end position="162"/>
    </location>
</feature>